<dbReference type="Proteomes" id="UP000593578">
    <property type="component" value="Unassembled WGS sequence"/>
</dbReference>
<protein>
    <recommendedName>
        <fullName evidence="1">RNase H type-1 domain-containing protein</fullName>
    </recommendedName>
</protein>
<dbReference type="GO" id="GO:0004523">
    <property type="term" value="F:RNA-DNA hybrid ribonuclease activity"/>
    <property type="evidence" value="ECO:0007669"/>
    <property type="project" value="InterPro"/>
</dbReference>
<feature type="non-terminal residue" evidence="2">
    <location>
        <position position="130"/>
    </location>
</feature>
<dbReference type="EMBL" id="JABEZZ010000002">
    <property type="protein sequence ID" value="MBA0580947.1"/>
    <property type="molecule type" value="Genomic_DNA"/>
</dbReference>
<evidence type="ECO:0000259" key="1">
    <source>
        <dbReference type="Pfam" id="PF13456"/>
    </source>
</evidence>
<reference evidence="2 3" key="1">
    <citation type="journal article" date="2019" name="Genome Biol. Evol.">
        <title>Insights into the evolution of the New World diploid cottons (Gossypium, subgenus Houzingenia) based on genome sequencing.</title>
        <authorList>
            <person name="Grover C.E."/>
            <person name="Arick M.A. 2nd"/>
            <person name="Thrash A."/>
            <person name="Conover J.L."/>
            <person name="Sanders W.S."/>
            <person name="Peterson D.G."/>
            <person name="Frelichowski J.E."/>
            <person name="Scheffler J.A."/>
            <person name="Scheffler B.E."/>
            <person name="Wendel J.F."/>
        </authorList>
    </citation>
    <scope>NUCLEOTIDE SEQUENCE [LARGE SCALE GENOMIC DNA]</scope>
    <source>
        <strain evidence="2">8</strain>
        <tissue evidence="2">Leaf</tissue>
    </source>
</reference>
<organism evidence="2 3">
    <name type="scientific">Gossypium raimondii</name>
    <name type="common">Peruvian cotton</name>
    <name type="synonym">Gossypium klotzschianum subsp. raimondii</name>
    <dbReference type="NCBI Taxonomy" id="29730"/>
    <lineage>
        <taxon>Eukaryota</taxon>
        <taxon>Viridiplantae</taxon>
        <taxon>Streptophyta</taxon>
        <taxon>Embryophyta</taxon>
        <taxon>Tracheophyta</taxon>
        <taxon>Spermatophyta</taxon>
        <taxon>Magnoliopsida</taxon>
        <taxon>eudicotyledons</taxon>
        <taxon>Gunneridae</taxon>
        <taxon>Pentapetalae</taxon>
        <taxon>rosids</taxon>
        <taxon>malvids</taxon>
        <taxon>Malvales</taxon>
        <taxon>Malvaceae</taxon>
        <taxon>Malvoideae</taxon>
        <taxon>Gossypium</taxon>
    </lineage>
</organism>
<dbReference type="GO" id="GO:0003676">
    <property type="term" value="F:nucleic acid binding"/>
    <property type="evidence" value="ECO:0007669"/>
    <property type="project" value="InterPro"/>
</dbReference>
<comment type="caution">
    <text evidence="2">The sequence shown here is derived from an EMBL/GenBank/DDBJ whole genome shotgun (WGS) entry which is preliminary data.</text>
</comment>
<sequence>MKVNFDTTFKKQENKSCSGIETKYNGGQVLSSKVVINENLPLSFEIEVLACIQSSQLGLDLGFLKVEMEGDALSIIRKYKEKMRTNKKSRHTLEMGKALAKGMKVGEQLCLRDGVPKFAKKDVERDGKEE</sequence>
<evidence type="ECO:0000313" key="3">
    <source>
        <dbReference type="Proteomes" id="UP000593578"/>
    </source>
</evidence>
<dbReference type="Pfam" id="PF13456">
    <property type="entry name" value="RVT_3"/>
    <property type="match status" value="1"/>
</dbReference>
<feature type="domain" description="RNase H type-1" evidence="1">
    <location>
        <begin position="4"/>
        <end position="101"/>
    </location>
</feature>
<accession>A0A7J8NVC8</accession>
<dbReference type="AlphaFoldDB" id="A0A7J8NVC8"/>
<gene>
    <name evidence="2" type="ORF">Gorai_023144</name>
</gene>
<evidence type="ECO:0000313" key="2">
    <source>
        <dbReference type="EMBL" id="MBA0580947.1"/>
    </source>
</evidence>
<name>A0A7J8NVC8_GOSRA</name>
<dbReference type="InterPro" id="IPR002156">
    <property type="entry name" value="RNaseH_domain"/>
</dbReference>
<proteinExistence type="predicted"/>